<gene>
    <name evidence="2" type="primary">luxC</name>
    <name evidence="2" type="ORF">AELLOGFF_01018</name>
</gene>
<dbReference type="GO" id="GO:0008218">
    <property type="term" value="P:bioluminescence"/>
    <property type="evidence" value="ECO:0007669"/>
    <property type="project" value="InterPro"/>
</dbReference>
<name>A0A5S9QZS3_MYCVN</name>
<keyword evidence="3" id="KW-1185">Reference proteome</keyword>
<dbReference type="EC" id="1.2.1.50" evidence="2"/>
<dbReference type="CDD" id="cd07080">
    <property type="entry name" value="ALDH_Acyl-CoA-Red_LuxC"/>
    <property type="match status" value="1"/>
</dbReference>
<protein>
    <submittedName>
        <fullName evidence="2">Long-chain acyl-protein thioester reductase</fullName>
        <ecNumber evidence="2">1.2.1.50</ecNumber>
    </submittedName>
</protein>
<dbReference type="GO" id="GO:0003995">
    <property type="term" value="F:acyl-CoA dehydrogenase activity"/>
    <property type="evidence" value="ECO:0007669"/>
    <property type="project" value="InterPro"/>
</dbReference>
<dbReference type="InterPro" id="IPR016161">
    <property type="entry name" value="Ald_DH/histidinol_DH"/>
</dbReference>
<evidence type="ECO:0000313" key="2">
    <source>
        <dbReference type="EMBL" id="CAA0124517.1"/>
    </source>
</evidence>
<dbReference type="GO" id="GO:0050062">
    <property type="term" value="F:long-chain-fatty-acyl-CoA reductase activity"/>
    <property type="evidence" value="ECO:0007669"/>
    <property type="project" value="UniProtKB-EC"/>
</dbReference>
<dbReference type="Proteomes" id="UP000430146">
    <property type="component" value="Unassembled WGS sequence"/>
</dbReference>
<keyword evidence="2" id="KW-0560">Oxidoreductase</keyword>
<dbReference type="SUPFAM" id="SSF53720">
    <property type="entry name" value="ALDH-like"/>
    <property type="match status" value="1"/>
</dbReference>
<proteinExistence type="predicted"/>
<dbReference type="Pfam" id="PF05893">
    <property type="entry name" value="LuxC"/>
    <property type="match status" value="1"/>
</dbReference>
<dbReference type="EMBL" id="CACSIP010000023">
    <property type="protein sequence ID" value="CAA0124517.1"/>
    <property type="molecule type" value="Genomic_DNA"/>
</dbReference>
<sequence length="459" mass="50110">MTATRMAVPHVVRGQVRRPSDGTDCADYGDFTTPRIDLDELIWPRSEPGPAFEMPLVEIIEFLTELGNRLDLDTNPHLQEALSASVACSSLGARILEQGYRGLKYAFQPDEMWFTVDQEVGRESLDGWKPIIDLHGKIRRVRAFPPRLVHILAGNAPGVTAATILRGALTKGVNLLKLPSNDLFTGTAILRTMAEMDPDHPVTQSFSCVYWRGGDDVVEGALFRSQYFDRISAWGGDAAIQNAIKYVAPGFDLVSFDPKVSISLLGREALDSGETLQESASAAADDASLFNQEVCAASRFIYAEGTRTELTAWCEALAKQLAQERPLADAVVPTPLPAEVREEIQVLATMSDMCDVFGADDGSGLVILTDEPVEFHPSAKTVNVVAVPSLEDAFEYVNVATQTIGIYPPERGVGLRDGLAARGMQRLVPMGQVIDVAPGFPHDGFYPLQRFVKWLVDDC</sequence>
<dbReference type="InterPro" id="IPR008670">
    <property type="entry name" value="CoA_reduct_LuxC"/>
</dbReference>
<dbReference type="OrthoDB" id="580775at2"/>
<evidence type="ECO:0000313" key="3">
    <source>
        <dbReference type="Proteomes" id="UP000430146"/>
    </source>
</evidence>
<keyword evidence="1" id="KW-0521">NADP</keyword>
<evidence type="ECO:0000256" key="1">
    <source>
        <dbReference type="ARBA" id="ARBA00022857"/>
    </source>
</evidence>
<dbReference type="AlphaFoldDB" id="A0A5S9QZS3"/>
<reference evidence="2 3" key="1">
    <citation type="submission" date="2019-11" db="EMBL/GenBank/DDBJ databases">
        <authorList>
            <person name="Holert J."/>
        </authorList>
    </citation>
    <scope>NUCLEOTIDE SEQUENCE [LARGE SCALE GENOMIC DNA]</scope>
    <source>
        <strain evidence="2">BC8_1</strain>
    </source>
</reference>
<accession>A0A5S9QZS3</accession>
<organism evidence="2 3">
    <name type="scientific">Mycolicibacterium vanbaalenii</name>
    <name type="common">Mycobacterium vanbaalenii</name>
    <dbReference type="NCBI Taxonomy" id="110539"/>
    <lineage>
        <taxon>Bacteria</taxon>
        <taxon>Bacillati</taxon>
        <taxon>Actinomycetota</taxon>
        <taxon>Actinomycetes</taxon>
        <taxon>Mycobacteriales</taxon>
        <taxon>Mycobacteriaceae</taxon>
        <taxon>Mycolicibacterium</taxon>
    </lineage>
</organism>